<gene>
    <name evidence="4" type="ORF">BURPS1710A_A0276</name>
</gene>
<dbReference type="PANTHER" id="PTHR12935:SF0">
    <property type="entry name" value="GAMMA-GLUTAMYLCYCLOTRANSFERASE"/>
    <property type="match status" value="1"/>
</dbReference>
<dbReference type="EMBL" id="CM000833">
    <property type="protein sequence ID" value="EET04542.1"/>
    <property type="molecule type" value="Genomic_DNA"/>
</dbReference>
<feature type="binding site" evidence="3">
    <location>
        <begin position="25"/>
        <end position="30"/>
    </location>
    <ligand>
        <name>substrate</name>
    </ligand>
</feature>
<dbReference type="InterPro" id="IPR036568">
    <property type="entry name" value="GGCT-like_sf"/>
</dbReference>
<proteinExistence type="predicted"/>
<evidence type="ECO:0000256" key="1">
    <source>
        <dbReference type="ARBA" id="ARBA00023239"/>
    </source>
</evidence>
<protein>
    <recommendedName>
        <fullName evidence="5">Gamma-glutamylcyclotransferase</fullName>
    </recommendedName>
</protein>
<dbReference type="HOGENOM" id="CLU_048475_6_0_4"/>
<evidence type="ECO:0008006" key="5">
    <source>
        <dbReference type="Google" id="ProtNLM"/>
    </source>
</evidence>
<dbReference type="Proteomes" id="UP000001812">
    <property type="component" value="Chromosome II"/>
</dbReference>
<name>A0A0E1W4F3_BURPE</name>
<evidence type="ECO:0000256" key="2">
    <source>
        <dbReference type="PIRSR" id="PIRSR617939-1"/>
    </source>
</evidence>
<dbReference type="Pfam" id="PF13772">
    <property type="entry name" value="AIG2_2"/>
    <property type="match status" value="1"/>
</dbReference>
<dbReference type="InterPro" id="IPR017939">
    <property type="entry name" value="G-Glutamylcylcotransferase"/>
</dbReference>
<dbReference type="GO" id="GO:0003839">
    <property type="term" value="F:gamma-glutamylcyclotransferase activity"/>
    <property type="evidence" value="ECO:0007669"/>
    <property type="project" value="InterPro"/>
</dbReference>
<dbReference type="CDD" id="cd06661">
    <property type="entry name" value="GGCT_like"/>
    <property type="match status" value="1"/>
</dbReference>
<feature type="active site" description="Proton acceptor" evidence="2">
    <location>
        <position position="105"/>
    </location>
</feature>
<organism evidence="4">
    <name type="scientific">Burkholderia pseudomallei 1710a</name>
    <dbReference type="NCBI Taxonomy" id="320371"/>
    <lineage>
        <taxon>Bacteria</taxon>
        <taxon>Pseudomonadati</taxon>
        <taxon>Pseudomonadota</taxon>
        <taxon>Betaproteobacteria</taxon>
        <taxon>Burkholderiales</taxon>
        <taxon>Burkholderiaceae</taxon>
        <taxon>Burkholderia</taxon>
        <taxon>pseudomallei group</taxon>
    </lineage>
</organism>
<dbReference type="InterPro" id="IPR013024">
    <property type="entry name" value="GGCT-like"/>
</dbReference>
<dbReference type="PANTHER" id="PTHR12935">
    <property type="entry name" value="GAMMA-GLUTAMYLCYCLOTRANSFERASE"/>
    <property type="match status" value="1"/>
</dbReference>
<dbReference type="AlphaFoldDB" id="A0A0E1W4F3"/>
<reference evidence="4" key="1">
    <citation type="submission" date="2009-05" db="EMBL/GenBank/DDBJ databases">
        <authorList>
            <person name="Harkins D.M."/>
            <person name="DeShazer D."/>
            <person name="Woods D.E."/>
            <person name="Brinkac L.M."/>
            <person name="Brown K.A."/>
            <person name="Hung G.C."/>
            <person name="Tuanyok A."/>
            <person name="Zhang B."/>
            <person name="Nierman W.C."/>
        </authorList>
    </citation>
    <scope>NUCLEOTIDE SEQUENCE [LARGE SCALE GENOMIC DNA]</scope>
    <source>
        <strain evidence="4">1710a</strain>
    </source>
</reference>
<dbReference type="Gene3D" id="3.10.490.10">
    <property type="entry name" value="Gamma-glutamyl cyclotransferase-like"/>
    <property type="match status" value="1"/>
</dbReference>
<evidence type="ECO:0000313" key="4">
    <source>
        <dbReference type="EMBL" id="EET04542.1"/>
    </source>
</evidence>
<accession>A0A0E1W4F3</accession>
<keyword evidence="1" id="KW-0456">Lyase</keyword>
<sequence>MRAAGIRPGRSGWISAGDTMSQVCYFAYGSNMSAARLSERLSRFGEALIERWPGIVDGYRLTFNKVSSRQDWVGFANIEAAADCRVEGTLNAMSARALDALDSIELVPLHYRRAGVLVRDGATGRLTLAVTYVANPAMVRPNLRPTRDYLDHLLAAADVLPRAYLDHVRAVECWT</sequence>
<dbReference type="SUPFAM" id="SSF110857">
    <property type="entry name" value="Gamma-glutamyl cyclotransferase-like"/>
    <property type="match status" value="1"/>
</dbReference>
<feature type="binding site" evidence="3">
    <location>
        <position position="149"/>
    </location>
    <ligand>
        <name>substrate</name>
    </ligand>
</feature>
<evidence type="ECO:0000256" key="3">
    <source>
        <dbReference type="PIRSR" id="PIRSR617939-2"/>
    </source>
</evidence>